<dbReference type="PATRIC" id="fig|1110509.7.peg.1725"/>
<dbReference type="InterPro" id="IPR007202">
    <property type="entry name" value="4Fe-4S_dom"/>
</dbReference>
<evidence type="ECO:0000256" key="3">
    <source>
        <dbReference type="ARBA" id="ARBA00023004"/>
    </source>
</evidence>
<feature type="domain" description="4Fe-4S" evidence="5">
    <location>
        <begin position="210"/>
        <end position="271"/>
    </location>
</feature>
<dbReference type="PANTHER" id="PTHR36214:SF3">
    <property type="entry name" value="ACETYL-COA DECARBONYLASE_SYNTHASE COMPLEX SUBUNIT GAMMA"/>
    <property type="match status" value="1"/>
</dbReference>
<evidence type="ECO:0000256" key="1">
    <source>
        <dbReference type="ARBA" id="ARBA00022485"/>
    </source>
</evidence>
<evidence type="ECO:0000259" key="5">
    <source>
        <dbReference type="PROSITE" id="PS51656"/>
    </source>
</evidence>
<organism evidence="6 7">
    <name type="scientific">Methanothrix harundinacea (strain 6Ac)</name>
    <name type="common">Methanosaeta harundinacea</name>
    <dbReference type="NCBI Taxonomy" id="1110509"/>
    <lineage>
        <taxon>Archaea</taxon>
        <taxon>Methanobacteriati</taxon>
        <taxon>Methanobacteriota</taxon>
        <taxon>Stenosarchaea group</taxon>
        <taxon>Methanomicrobia</taxon>
        <taxon>Methanotrichales</taxon>
        <taxon>Methanotrichaceae</taxon>
        <taxon>Methanothrix</taxon>
    </lineage>
</organism>
<keyword evidence="4" id="KW-0411">Iron-sulfur</keyword>
<dbReference type="PROSITE" id="PS51656">
    <property type="entry name" value="4FE4S"/>
    <property type="match status" value="1"/>
</dbReference>
<proteinExistence type="predicted"/>
<dbReference type="InterPro" id="IPR051069">
    <property type="entry name" value="ACDS_complex_subunit"/>
</dbReference>
<dbReference type="SUPFAM" id="SSF46785">
    <property type="entry name" value="Winged helix' DNA-binding domain"/>
    <property type="match status" value="1"/>
</dbReference>
<dbReference type="HOGENOM" id="CLU_1006889_0_0_2"/>
<dbReference type="Gene3D" id="1.10.15.40">
    <property type="entry name" value="Electron transport complex subunit B, putative Fe-S cluster"/>
    <property type="match status" value="1"/>
</dbReference>
<keyword evidence="3" id="KW-0408">Iron</keyword>
<dbReference type="Proteomes" id="UP000005877">
    <property type="component" value="Chromosome"/>
</dbReference>
<evidence type="ECO:0000256" key="2">
    <source>
        <dbReference type="ARBA" id="ARBA00022723"/>
    </source>
</evidence>
<dbReference type="EMBL" id="CP003117">
    <property type="protein sequence ID" value="AET64912.1"/>
    <property type="molecule type" value="Genomic_DNA"/>
</dbReference>
<evidence type="ECO:0000256" key="4">
    <source>
        <dbReference type="ARBA" id="ARBA00023014"/>
    </source>
</evidence>
<keyword evidence="1" id="KW-0004">4Fe-4S</keyword>
<name>G7WP71_METH6</name>
<dbReference type="GO" id="GO:0051539">
    <property type="term" value="F:4 iron, 4 sulfur cluster binding"/>
    <property type="evidence" value="ECO:0007669"/>
    <property type="project" value="UniProtKB-KW"/>
</dbReference>
<protein>
    <recommendedName>
        <fullName evidence="5">4Fe-4S domain-containing protein</fullName>
    </recommendedName>
</protein>
<keyword evidence="2" id="KW-0479">Metal-binding</keyword>
<evidence type="ECO:0000313" key="7">
    <source>
        <dbReference type="Proteomes" id="UP000005877"/>
    </source>
</evidence>
<dbReference type="AlphaFoldDB" id="G7WP71"/>
<dbReference type="InterPro" id="IPR001845">
    <property type="entry name" value="HTH_ArsR_DNA-bd_dom"/>
</dbReference>
<gene>
    <name evidence="6" type="ordered locus">Mhar_1551</name>
</gene>
<accession>G7WP71</accession>
<dbReference type="InterPro" id="IPR036388">
    <property type="entry name" value="WH-like_DNA-bd_sf"/>
</dbReference>
<dbReference type="STRING" id="1110509.Mhar_1551"/>
<dbReference type="Pfam" id="PF04060">
    <property type="entry name" value="FeS"/>
    <property type="match status" value="1"/>
</dbReference>
<dbReference type="CDD" id="cd00090">
    <property type="entry name" value="HTH_ARSR"/>
    <property type="match status" value="1"/>
</dbReference>
<dbReference type="Gene3D" id="1.10.10.10">
    <property type="entry name" value="Winged helix-like DNA-binding domain superfamily/Winged helix DNA-binding domain"/>
    <property type="match status" value="1"/>
</dbReference>
<dbReference type="PANTHER" id="PTHR36214">
    <property type="match status" value="1"/>
</dbReference>
<reference evidence="6 7" key="1">
    <citation type="journal article" date="2012" name="PLoS ONE">
        <title>The genome characteristics and predicted function of methyl-group oxidation pathway in the obligate aceticlastic methanogens, Methanosaeta spp.</title>
        <authorList>
            <person name="Zhu J."/>
            <person name="Zheng H."/>
            <person name="Ai G."/>
            <person name="Zhang G."/>
            <person name="Liu D."/>
            <person name="Liu X."/>
            <person name="Dong X."/>
        </authorList>
    </citation>
    <scope>NUCLEOTIDE SEQUENCE [LARGE SCALE GENOMIC DNA]</scope>
    <source>
        <strain evidence="6 7">6Ac</strain>
    </source>
</reference>
<evidence type="ECO:0000313" key="6">
    <source>
        <dbReference type="EMBL" id="AET64912.1"/>
    </source>
</evidence>
<dbReference type="InterPro" id="IPR011991">
    <property type="entry name" value="ArsR-like_HTH"/>
</dbReference>
<dbReference type="Pfam" id="PF01022">
    <property type="entry name" value="HTH_5"/>
    <property type="match status" value="1"/>
</dbReference>
<dbReference type="KEGG" id="mhi:Mhar_1551"/>
<dbReference type="InterPro" id="IPR036390">
    <property type="entry name" value="WH_DNA-bd_sf"/>
</dbReference>
<keyword evidence="7" id="KW-1185">Reference proteome</keyword>
<dbReference type="GO" id="GO:0046872">
    <property type="term" value="F:metal ion binding"/>
    <property type="evidence" value="ECO:0007669"/>
    <property type="project" value="UniProtKB-KW"/>
</dbReference>
<sequence length="276" mass="30463">MPSAKYMAGVDMPGKPEEIKMVSNAMANVPRRKMMAFLAGGERTSEEIGEAVGKSMLDYHLKILEQAGLIEIGAGKVRLSEFGKNFMETKVEKPKDAVTDLSGAKPVEITEVRQLLPCIADSTKFRIIAQMAPPLGGALKPLEPLFPRGRYSERIGALIIQRGDVLITIYGTGSVTMTMIKGEAEARGVLAELREKINEAIAKGVAPAPREKVRVEPMEIYRYLPQTDCGECGEQSCYSFSIRLMAGEVSLDLCKPLEDPEYRQNREHLLVLVEYI</sequence>
<dbReference type="GO" id="GO:0003700">
    <property type="term" value="F:DNA-binding transcription factor activity"/>
    <property type="evidence" value="ECO:0007669"/>
    <property type="project" value="InterPro"/>
</dbReference>